<dbReference type="PANTHER" id="PTHR43173">
    <property type="entry name" value="ABC1 FAMILY PROTEIN"/>
    <property type="match status" value="1"/>
</dbReference>
<feature type="domain" description="Protein kinase" evidence="1">
    <location>
        <begin position="133"/>
        <end position="478"/>
    </location>
</feature>
<sequence length="478" mass="54070">MPSSPLQAFQEKLSLQLEPWHRSFQFWVRAADIYTGYKVCQFRASLIKDAGDQEAMWERQHELAADKLYSMCYDLGGFFLKAAQVVGKPDLAPAAWVRRLVTLGDRAPATPFKVVQHILEEELGQSFAQMFERFDADPVGSASIAQVHRARVRGVKSDVAVKVQHPGVHRLMMTDIHNLQSFALFLQKTEIKFDLFSLTKEIEKQVGYEFDFLREADAMEKIHHFLCSKNKKSPVLVPRVFRGMVTRHVLVMDFLEGIPIINLGTEMARRGINPGGKIATIAKQNILKNLTLAYGQMIFGSGFFHADPHPGNILICKDSEVALLDYGQVKHLPDNLRLGYANLILAIADKDPMKASESYKELGIETSYSCTDGQAELFKLAQTMFDTKLPPGVKVMTPFAEDSSLKKVAVKNFPEELFSVLRTIQLLRGLSTGLGINYSCAEQWRPIAEETLYNSGRLKGSQLKEQKRGFLRRILWRW</sequence>
<dbReference type="Pfam" id="PF03109">
    <property type="entry name" value="ABC1"/>
    <property type="match status" value="1"/>
</dbReference>
<dbReference type="AlphaFoldDB" id="A0A1D1Y177"/>
<dbReference type="PROSITE" id="PS50011">
    <property type="entry name" value="PROTEIN_KINASE_DOM"/>
    <property type="match status" value="1"/>
</dbReference>
<dbReference type="GO" id="GO:0004672">
    <property type="term" value="F:protein kinase activity"/>
    <property type="evidence" value="ECO:0007669"/>
    <property type="project" value="InterPro"/>
</dbReference>
<dbReference type="PANTHER" id="PTHR43173:SF12">
    <property type="entry name" value="PROTEIN KINASE SUPERFAMILY PROTEIN"/>
    <property type="match status" value="1"/>
</dbReference>
<gene>
    <name evidence="2" type="primary">ADCK1_3</name>
    <name evidence="2" type="ORF">g.46530</name>
</gene>
<dbReference type="CDD" id="cd05121">
    <property type="entry name" value="ABC1_ADCK3-like"/>
    <property type="match status" value="1"/>
</dbReference>
<organism evidence="2">
    <name type="scientific">Anthurium amnicola</name>
    <dbReference type="NCBI Taxonomy" id="1678845"/>
    <lineage>
        <taxon>Eukaryota</taxon>
        <taxon>Viridiplantae</taxon>
        <taxon>Streptophyta</taxon>
        <taxon>Embryophyta</taxon>
        <taxon>Tracheophyta</taxon>
        <taxon>Spermatophyta</taxon>
        <taxon>Magnoliopsida</taxon>
        <taxon>Liliopsida</taxon>
        <taxon>Araceae</taxon>
        <taxon>Pothoideae</taxon>
        <taxon>Potheae</taxon>
        <taxon>Anthurium</taxon>
    </lineage>
</organism>
<evidence type="ECO:0000313" key="2">
    <source>
        <dbReference type="EMBL" id="JAT48396.1"/>
    </source>
</evidence>
<dbReference type="InterPro" id="IPR011009">
    <property type="entry name" value="Kinase-like_dom_sf"/>
</dbReference>
<dbReference type="InterPro" id="IPR000719">
    <property type="entry name" value="Prot_kinase_dom"/>
</dbReference>
<name>A0A1D1Y177_9ARAE</name>
<evidence type="ECO:0000259" key="1">
    <source>
        <dbReference type="PROSITE" id="PS50011"/>
    </source>
</evidence>
<dbReference type="EMBL" id="GDJX01019540">
    <property type="protein sequence ID" value="JAT48396.1"/>
    <property type="molecule type" value="Transcribed_RNA"/>
</dbReference>
<keyword evidence="2" id="KW-0418">Kinase</keyword>
<protein>
    <submittedName>
        <fullName evidence="2">Putative aarF domain-containing protein kinase 1</fullName>
    </submittedName>
</protein>
<proteinExistence type="predicted"/>
<dbReference type="GO" id="GO:0005524">
    <property type="term" value="F:ATP binding"/>
    <property type="evidence" value="ECO:0007669"/>
    <property type="project" value="InterPro"/>
</dbReference>
<dbReference type="InterPro" id="IPR004147">
    <property type="entry name" value="ABC1_dom"/>
</dbReference>
<keyword evidence="2" id="KW-0808">Transferase</keyword>
<accession>A0A1D1Y177</accession>
<dbReference type="InterPro" id="IPR051130">
    <property type="entry name" value="Mito_struct-func_regulator"/>
</dbReference>
<dbReference type="SUPFAM" id="SSF56112">
    <property type="entry name" value="Protein kinase-like (PK-like)"/>
    <property type="match status" value="1"/>
</dbReference>
<reference evidence="2" key="1">
    <citation type="submission" date="2015-07" db="EMBL/GenBank/DDBJ databases">
        <title>Transcriptome Assembly of Anthurium amnicola.</title>
        <authorList>
            <person name="Suzuki J."/>
        </authorList>
    </citation>
    <scope>NUCLEOTIDE SEQUENCE</scope>
</reference>